<evidence type="ECO:0000313" key="9">
    <source>
        <dbReference type="EMBL" id="MDA0166101.1"/>
    </source>
</evidence>
<feature type="transmembrane region" description="Helical" evidence="7">
    <location>
        <begin position="168"/>
        <end position="192"/>
    </location>
</feature>
<dbReference type="PANTHER" id="PTHR42709:SF6">
    <property type="entry name" value="UNDECAPRENYL PHOSPHATE TRANSPORTER A"/>
    <property type="match status" value="1"/>
</dbReference>
<evidence type="ECO:0000256" key="6">
    <source>
        <dbReference type="ARBA" id="ARBA00023136"/>
    </source>
</evidence>
<dbReference type="RefSeq" id="WP_270045361.1">
    <property type="nucleotide sequence ID" value="NZ_JAPDOD010000058.1"/>
</dbReference>
<name>A0A9X3MZV3_9ACTN</name>
<dbReference type="Pfam" id="PF09335">
    <property type="entry name" value="VTT_dom"/>
    <property type="match status" value="1"/>
</dbReference>
<keyword evidence="6 7" id="KW-0472">Membrane</keyword>
<evidence type="ECO:0000256" key="7">
    <source>
        <dbReference type="SAM" id="Phobius"/>
    </source>
</evidence>
<evidence type="ECO:0000256" key="2">
    <source>
        <dbReference type="ARBA" id="ARBA00010792"/>
    </source>
</evidence>
<organism evidence="9 10">
    <name type="scientific">Solirubrobacter ginsenosidimutans</name>
    <dbReference type="NCBI Taxonomy" id="490573"/>
    <lineage>
        <taxon>Bacteria</taxon>
        <taxon>Bacillati</taxon>
        <taxon>Actinomycetota</taxon>
        <taxon>Thermoleophilia</taxon>
        <taxon>Solirubrobacterales</taxon>
        <taxon>Solirubrobacteraceae</taxon>
        <taxon>Solirubrobacter</taxon>
    </lineage>
</organism>
<sequence length="231" mass="23932">MKRIVLLVAIAITATALVVTDTVQLPNLEHALTDLSETLGTWTYALVGGLAFLETGAFVGLIAPGETAIVLGGVVAAQGQIDLVTVLLVAWVAAALGDIASFILGARLGRRFIHTHGQRVGMTAPRVDRVEAFYARHGAKAILVGRFIGIIRAVSPFLAGASGLKLRAFLPWSIIGTAVWASAFTLVGYAFSESFSKAAGALTHGAFALALLAAVVLAVRAHRKAAHTSAG</sequence>
<keyword evidence="4 7" id="KW-0812">Transmembrane</keyword>
<dbReference type="InterPro" id="IPR051311">
    <property type="entry name" value="DedA_domain"/>
</dbReference>
<gene>
    <name evidence="9" type="ORF">OM076_37905</name>
</gene>
<protein>
    <submittedName>
        <fullName evidence="9">DedA family protein</fullName>
    </submittedName>
</protein>
<accession>A0A9X3MZV3</accession>
<keyword evidence="10" id="KW-1185">Reference proteome</keyword>
<evidence type="ECO:0000256" key="3">
    <source>
        <dbReference type="ARBA" id="ARBA00022475"/>
    </source>
</evidence>
<keyword evidence="5 7" id="KW-1133">Transmembrane helix</keyword>
<comment type="similarity">
    <text evidence="2">Belongs to the DedA family.</text>
</comment>
<dbReference type="AlphaFoldDB" id="A0A9X3MZV3"/>
<dbReference type="InterPro" id="IPR032816">
    <property type="entry name" value="VTT_dom"/>
</dbReference>
<feature type="transmembrane region" description="Helical" evidence="7">
    <location>
        <begin position="83"/>
        <end position="104"/>
    </location>
</feature>
<dbReference type="GO" id="GO:0005886">
    <property type="term" value="C:plasma membrane"/>
    <property type="evidence" value="ECO:0007669"/>
    <property type="project" value="UniProtKB-SubCell"/>
</dbReference>
<evidence type="ECO:0000313" key="10">
    <source>
        <dbReference type="Proteomes" id="UP001149140"/>
    </source>
</evidence>
<dbReference type="Proteomes" id="UP001149140">
    <property type="component" value="Unassembled WGS sequence"/>
</dbReference>
<feature type="transmembrane region" description="Helical" evidence="7">
    <location>
        <begin position="198"/>
        <end position="219"/>
    </location>
</feature>
<feature type="transmembrane region" description="Helical" evidence="7">
    <location>
        <begin position="141"/>
        <end position="161"/>
    </location>
</feature>
<evidence type="ECO:0000256" key="4">
    <source>
        <dbReference type="ARBA" id="ARBA00022692"/>
    </source>
</evidence>
<comment type="caution">
    <text evidence="9">The sequence shown here is derived from an EMBL/GenBank/DDBJ whole genome shotgun (WGS) entry which is preliminary data.</text>
</comment>
<proteinExistence type="inferred from homology"/>
<evidence type="ECO:0000256" key="5">
    <source>
        <dbReference type="ARBA" id="ARBA00022989"/>
    </source>
</evidence>
<feature type="domain" description="VTT" evidence="8">
    <location>
        <begin position="64"/>
        <end position="189"/>
    </location>
</feature>
<feature type="transmembrane region" description="Helical" evidence="7">
    <location>
        <begin position="44"/>
        <end position="63"/>
    </location>
</feature>
<evidence type="ECO:0000256" key="1">
    <source>
        <dbReference type="ARBA" id="ARBA00004651"/>
    </source>
</evidence>
<dbReference type="PANTHER" id="PTHR42709">
    <property type="entry name" value="ALKALINE PHOSPHATASE LIKE PROTEIN"/>
    <property type="match status" value="1"/>
</dbReference>
<reference evidence="9" key="1">
    <citation type="submission" date="2022-10" db="EMBL/GenBank/DDBJ databases">
        <title>The WGS of Solirubrobacter ginsenosidimutans DSM 21036.</title>
        <authorList>
            <person name="Jiang Z."/>
        </authorList>
    </citation>
    <scope>NUCLEOTIDE SEQUENCE</scope>
    <source>
        <strain evidence="9">DSM 21036</strain>
    </source>
</reference>
<evidence type="ECO:0000259" key="8">
    <source>
        <dbReference type="Pfam" id="PF09335"/>
    </source>
</evidence>
<dbReference type="EMBL" id="JAPDOD010000058">
    <property type="protein sequence ID" value="MDA0166101.1"/>
    <property type="molecule type" value="Genomic_DNA"/>
</dbReference>
<keyword evidence="3" id="KW-1003">Cell membrane</keyword>
<comment type="subcellular location">
    <subcellularLocation>
        <location evidence="1">Cell membrane</location>
        <topology evidence="1">Multi-pass membrane protein</topology>
    </subcellularLocation>
</comment>